<keyword evidence="6" id="KW-1185">Reference proteome</keyword>
<comment type="caution">
    <text evidence="5">The sequence shown here is derived from an EMBL/GenBank/DDBJ whole genome shotgun (WGS) entry which is preliminary data.</text>
</comment>
<dbReference type="Gene3D" id="3.40.1190.20">
    <property type="match status" value="1"/>
</dbReference>
<accession>A0ABX0SMR7</accession>
<evidence type="ECO:0000256" key="3">
    <source>
        <dbReference type="ARBA" id="ARBA00022777"/>
    </source>
</evidence>
<evidence type="ECO:0000256" key="2">
    <source>
        <dbReference type="ARBA" id="ARBA00022679"/>
    </source>
</evidence>
<comment type="similarity">
    <text evidence="1">Belongs to the carbohydrate kinase PfkB family.</text>
</comment>
<reference evidence="5 6" key="1">
    <citation type="submission" date="2020-02" db="EMBL/GenBank/DDBJ databases">
        <title>Sequencing the genomes of 1000 actinobacteria strains.</title>
        <authorList>
            <person name="Klenk H.-P."/>
        </authorList>
    </citation>
    <scope>NUCLEOTIDE SEQUENCE [LARGE SCALE GENOMIC DNA]</scope>
    <source>
        <strain evidence="5 6">DSM 19609</strain>
    </source>
</reference>
<evidence type="ECO:0000313" key="6">
    <source>
        <dbReference type="Proteomes" id="UP000749311"/>
    </source>
</evidence>
<protein>
    <submittedName>
        <fullName evidence="5">Fructoselysine 6-kinase</fullName>
        <ecNumber evidence="5">2.7.1.-</ecNumber>
    </submittedName>
</protein>
<dbReference type="Pfam" id="PF00294">
    <property type="entry name" value="PfkB"/>
    <property type="match status" value="1"/>
</dbReference>
<dbReference type="EC" id="2.7.1.-" evidence="5"/>
<dbReference type="Proteomes" id="UP000749311">
    <property type="component" value="Unassembled WGS sequence"/>
</dbReference>
<dbReference type="GO" id="GO:0016740">
    <property type="term" value="F:transferase activity"/>
    <property type="evidence" value="ECO:0007669"/>
    <property type="project" value="UniProtKB-KW"/>
</dbReference>
<evidence type="ECO:0000313" key="5">
    <source>
        <dbReference type="EMBL" id="NIH58061.1"/>
    </source>
</evidence>
<name>A0ABX0SMR7_9ACTN</name>
<dbReference type="InterPro" id="IPR050306">
    <property type="entry name" value="PfkB_Carbo_kinase"/>
</dbReference>
<dbReference type="InterPro" id="IPR029056">
    <property type="entry name" value="Ribokinase-like"/>
</dbReference>
<dbReference type="InterPro" id="IPR011611">
    <property type="entry name" value="PfkB_dom"/>
</dbReference>
<feature type="domain" description="Carbohydrate kinase PfkB" evidence="4">
    <location>
        <begin position="19"/>
        <end position="258"/>
    </location>
</feature>
<dbReference type="EMBL" id="JAAMOZ010000002">
    <property type="protein sequence ID" value="NIH58061.1"/>
    <property type="molecule type" value="Genomic_DNA"/>
</dbReference>
<dbReference type="PANTHER" id="PTHR43085">
    <property type="entry name" value="HEXOKINASE FAMILY MEMBER"/>
    <property type="match status" value="1"/>
</dbReference>
<gene>
    <name evidence="5" type="ORF">FB473_002753</name>
</gene>
<dbReference type="PANTHER" id="PTHR43085:SF41">
    <property type="entry name" value="FRUCTOSELYSINE 6-KINASE"/>
    <property type="match status" value="1"/>
</dbReference>
<evidence type="ECO:0000259" key="4">
    <source>
        <dbReference type="Pfam" id="PF00294"/>
    </source>
</evidence>
<dbReference type="RefSeq" id="WP_167169711.1">
    <property type="nucleotide sequence ID" value="NZ_BAAAOO010000006.1"/>
</dbReference>
<evidence type="ECO:0000256" key="1">
    <source>
        <dbReference type="ARBA" id="ARBA00010688"/>
    </source>
</evidence>
<organism evidence="5 6">
    <name type="scientific">Brooklawnia cerclae</name>
    <dbReference type="NCBI Taxonomy" id="349934"/>
    <lineage>
        <taxon>Bacteria</taxon>
        <taxon>Bacillati</taxon>
        <taxon>Actinomycetota</taxon>
        <taxon>Actinomycetes</taxon>
        <taxon>Propionibacteriales</taxon>
        <taxon>Propionibacteriaceae</taxon>
        <taxon>Brooklawnia</taxon>
    </lineage>
</organism>
<keyword evidence="2 5" id="KW-0808">Transferase</keyword>
<proteinExistence type="inferred from homology"/>
<sequence>MRLLGAGDNVVDRYRSLGRYFPGGNAVNVAVFAARQGAASAYLGVVGDDEAGKHVLAALDAERVDTSHVRVVHGPNATADVDLVGNDRVFVGSDRGVAMFTPDARQLDVMAGYDVVHCGYASAMLASVPDLVQHTKVSYDFANRFVADDIVRHAGGLYLAAFSAGHLPSDEALRLVERATAAGARYVLATRGAAGAYLAGPHGVTFAAAEPIKAVDTLGAGDAFIATVLVRLFAGDPPGVATTAASHVAAQVCLDYGAFGHGAAYSPDDATTTSVSTTKGAAS</sequence>
<dbReference type="SUPFAM" id="SSF53613">
    <property type="entry name" value="Ribokinase-like"/>
    <property type="match status" value="1"/>
</dbReference>
<keyword evidence="3" id="KW-0418">Kinase</keyword>